<dbReference type="RefSeq" id="WP_102138626.1">
    <property type="nucleotide sequence ID" value="NZ_CP031123.2"/>
</dbReference>
<dbReference type="EMBL" id="JANAVW010000001">
    <property type="protein sequence ID" value="MDT0133682.1"/>
    <property type="molecule type" value="Genomic_DNA"/>
</dbReference>
<reference evidence="1 2" key="1">
    <citation type="submission" date="2022-06" db="EMBL/GenBank/DDBJ databases">
        <title>Chromosome and plasmid sequencings of Enterobacteriales species co-exiting double carbapenemases.</title>
        <authorList>
            <person name="Fu Y."/>
        </authorList>
    </citation>
    <scope>NUCLEOTIDE SEQUENCE [LARGE SCALE GENOMIC DNA]</scope>
    <source>
        <strain evidence="1 2">21030615019</strain>
    </source>
</reference>
<accession>A0ABU2IX85</accession>
<keyword evidence="2" id="KW-1185">Reference proteome</keyword>
<organism evidence="1 2">
    <name type="scientific">Providencia huaxiensis</name>
    <dbReference type="NCBI Taxonomy" id="2027290"/>
    <lineage>
        <taxon>Bacteria</taxon>
        <taxon>Pseudomonadati</taxon>
        <taxon>Pseudomonadota</taxon>
        <taxon>Gammaproteobacteria</taxon>
        <taxon>Enterobacterales</taxon>
        <taxon>Morganellaceae</taxon>
        <taxon>Providencia</taxon>
    </lineage>
</organism>
<sequence length="254" mass="27098">MYLTQTNSEINAINGQMNLDASVSLTNTGTSTIHSGRLMNINANQLNNTGAIVSNNGKSVINTNSMNNRSGYIKGQNLAIKAYSIDNQAGLINAENNLDIETSYLNNSNSNDFKLVNTKFGLTDQNGGLQTNNGIIKVKGDTLHNINGSIVANVKNNSAVRNDVDINLKAALNNDYGKITAANNQKLDIGSLENYSGEVKAGKNLTIDSKNRINNQYGTLRSTNTTKVTSPIVTNGTTGNISGNRVIIDSALTN</sequence>
<evidence type="ECO:0000313" key="1">
    <source>
        <dbReference type="EMBL" id="MDT0133682.1"/>
    </source>
</evidence>
<dbReference type="GeneID" id="89490077"/>
<gene>
    <name evidence="1" type="ORF">NLX89_10055</name>
</gene>
<dbReference type="InterPro" id="IPR010069">
    <property type="entry name" value="CdiA_FHA1_rpt"/>
</dbReference>
<dbReference type="Proteomes" id="UP001252207">
    <property type="component" value="Unassembled WGS sequence"/>
</dbReference>
<evidence type="ECO:0000313" key="2">
    <source>
        <dbReference type="Proteomes" id="UP001252207"/>
    </source>
</evidence>
<name>A0ABU2IX85_9GAMM</name>
<protein>
    <submittedName>
        <fullName evidence="1">Uncharacterized protein</fullName>
    </submittedName>
</protein>
<comment type="caution">
    <text evidence="1">The sequence shown here is derived from an EMBL/GenBank/DDBJ whole genome shotgun (WGS) entry which is preliminary data.</text>
</comment>
<proteinExistence type="predicted"/>
<dbReference type="NCBIfam" id="TIGR01731">
    <property type="entry name" value="fil_hemag_20aa"/>
    <property type="match status" value="4"/>
</dbReference>